<dbReference type="Proteomes" id="UP000091857">
    <property type="component" value="Chromosome 2"/>
</dbReference>
<accession>A0ACB7I9I3</accession>
<comment type="caution">
    <text evidence="1">The sequence shown here is derived from an EMBL/GenBank/DDBJ whole genome shotgun (WGS) entry which is preliminary data.</text>
</comment>
<gene>
    <name evidence="1" type="ORF">MANES_02G203601v8</name>
</gene>
<protein>
    <submittedName>
        <fullName evidence="1">Uncharacterized protein</fullName>
    </submittedName>
</protein>
<sequence>MSSAVDTYNAQYPSFTAKTTIISNPIHSPSFPLSVSVLTVALGFDGELKKPPTNTLRPTILDNACILCITTAANTYLADAYFPDIVIASFPRKEVHDPVANHPLGLTTNHCLGKLLLHQLANQTQVPSRVYSFFCSSAYRILAIIFNCCSPSKGIFLHVTHSSATVNTTFHPTCMC</sequence>
<name>A0ACB7I9I3_MANES</name>
<organism evidence="1 2">
    <name type="scientific">Manihot esculenta</name>
    <name type="common">Cassava</name>
    <name type="synonym">Jatropha manihot</name>
    <dbReference type="NCBI Taxonomy" id="3983"/>
    <lineage>
        <taxon>Eukaryota</taxon>
        <taxon>Viridiplantae</taxon>
        <taxon>Streptophyta</taxon>
        <taxon>Embryophyta</taxon>
        <taxon>Tracheophyta</taxon>
        <taxon>Spermatophyta</taxon>
        <taxon>Magnoliopsida</taxon>
        <taxon>eudicotyledons</taxon>
        <taxon>Gunneridae</taxon>
        <taxon>Pentapetalae</taxon>
        <taxon>rosids</taxon>
        <taxon>fabids</taxon>
        <taxon>Malpighiales</taxon>
        <taxon>Euphorbiaceae</taxon>
        <taxon>Crotonoideae</taxon>
        <taxon>Manihoteae</taxon>
        <taxon>Manihot</taxon>
    </lineage>
</organism>
<reference evidence="2" key="1">
    <citation type="journal article" date="2016" name="Nat. Biotechnol.">
        <title>Sequencing wild and cultivated cassava and related species reveals extensive interspecific hybridization and genetic diversity.</title>
        <authorList>
            <person name="Bredeson J.V."/>
            <person name="Lyons J.B."/>
            <person name="Prochnik S.E."/>
            <person name="Wu G.A."/>
            <person name="Ha C.M."/>
            <person name="Edsinger-Gonzales E."/>
            <person name="Grimwood J."/>
            <person name="Schmutz J."/>
            <person name="Rabbi I.Y."/>
            <person name="Egesi C."/>
            <person name="Nauluvula P."/>
            <person name="Lebot V."/>
            <person name="Ndunguru J."/>
            <person name="Mkamilo G."/>
            <person name="Bart R.S."/>
            <person name="Setter T.L."/>
            <person name="Gleadow R.M."/>
            <person name="Kulakow P."/>
            <person name="Ferguson M.E."/>
            <person name="Rounsley S."/>
            <person name="Rokhsar D.S."/>
        </authorList>
    </citation>
    <scope>NUCLEOTIDE SEQUENCE [LARGE SCALE GENOMIC DNA]</scope>
    <source>
        <strain evidence="2">cv. AM560-2</strain>
    </source>
</reference>
<evidence type="ECO:0000313" key="1">
    <source>
        <dbReference type="EMBL" id="KAG8660879.1"/>
    </source>
</evidence>
<evidence type="ECO:0000313" key="2">
    <source>
        <dbReference type="Proteomes" id="UP000091857"/>
    </source>
</evidence>
<dbReference type="EMBL" id="CM004388">
    <property type="protein sequence ID" value="KAG8660879.1"/>
    <property type="molecule type" value="Genomic_DNA"/>
</dbReference>
<keyword evidence="2" id="KW-1185">Reference proteome</keyword>
<proteinExistence type="predicted"/>